<dbReference type="GO" id="GO:0016020">
    <property type="term" value="C:membrane"/>
    <property type="evidence" value="ECO:0007669"/>
    <property type="project" value="UniProtKB-SubCell"/>
</dbReference>
<sequence length="968" mass="105731">MAAATTTPISSGEATMDRRLLEAAISGDAESMKHLALYDPSILLGTTPQGNTCLHIACIQGHEEFCKNVLTLGQSLALLTAINEDGETPLLTAVTRGRASLASIVLRSCRDKRLIETILRQDKRACNALHHATRSGDRVLALELIETEPALSKALNIYDESSMFIAVMRNFTDVFNKLLEIPDSADSGACGFNALHAAVRNGNQVIAKRLQVARPRLARQETGKKQTPMHLAAYENKIDVLRVLLQHDPSLGYLISTTGVPLLCTAASRGHVGVARELLKHCPDAPYYDANGWTCLHESVSFGHMKFVEFILGSHQLRQLVNMQDRNGRVTALHLAVSKSKPEMVATLKLHQGIDVSVLNSAGIPASWELLDGANRTMPLISVADNTASDNSGGATRSFGRCEMDRRLLEASAFGHAAEMKHLALHVPGSLHGTTPQGNTCLHIASIHGHEEFCKNVMTLEQSDPLITAINADGETPLLTAAKSGHSSLASFLLSCCRDRQLRETILKQDKQGCNVLHHAIRSGHRELALQLVAAEPALSRAVNKYDESPMFAAVMRNYADVFEKLLEIPYSSHGASVGFNALHAAVRNGNSTIAKKIMKVRPWLAREENEGMLTPVLWAVLLDKVDVLRVMLEHDSSLGYLISAAGISLLSTAASRGHVAVARELLNHCPDVPCCDIEDGTCLHKAAWFGHIEFVEFVLQSQKLRKLVNAQDMRGETALHVAVQKCNPKVVAALLKHQDIDVTVHTKLGSPPNWTLSGAEDSAKTLNWNEVSMLMLKADPQDATSILNLHKDAKDKVTNLSRKDIKSLTQTYTSNTSLVAILITTITFAAAFTLPGGYSTDAGSEGLPIMARKVAFQAFLISDTLAMCSSLVVAFICVIARWEDLEFLLYYRSSTKKLMWFAYMATITAFASGLYTVLAPRLLWLAIAICVVSVLLPVLTKLLGEWPVLKLRFRLGRTFKSELLNMI</sequence>
<dbReference type="InterPro" id="IPR002110">
    <property type="entry name" value="Ankyrin_rpt"/>
</dbReference>
<reference evidence="10 11" key="2">
    <citation type="submission" date="2024-10" db="EMBL/GenBank/DDBJ databases">
        <authorList>
            <person name="Ryan C."/>
        </authorList>
    </citation>
    <scope>NUCLEOTIDE SEQUENCE [LARGE SCALE GENOMIC DNA]</scope>
</reference>
<evidence type="ECO:0000256" key="3">
    <source>
        <dbReference type="ARBA" id="ARBA00022737"/>
    </source>
</evidence>
<evidence type="ECO:0000256" key="7">
    <source>
        <dbReference type="PROSITE-ProRule" id="PRU00023"/>
    </source>
</evidence>
<evidence type="ECO:0000313" key="11">
    <source>
        <dbReference type="Proteomes" id="UP001497457"/>
    </source>
</evidence>
<comment type="subcellular location">
    <subcellularLocation>
        <location evidence="1">Membrane</location>
        <topology evidence="1">Multi-pass membrane protein</topology>
    </subcellularLocation>
</comment>
<reference evidence="11" key="1">
    <citation type="submission" date="2024-06" db="EMBL/GenBank/DDBJ databases">
        <authorList>
            <person name="Ryan C."/>
        </authorList>
    </citation>
    <scope>NUCLEOTIDE SEQUENCE [LARGE SCALE GENOMIC DNA]</scope>
</reference>
<keyword evidence="5 7" id="KW-0040">ANK repeat</keyword>
<feature type="repeat" description="ANK" evidence="7">
    <location>
        <begin position="328"/>
        <end position="361"/>
    </location>
</feature>
<evidence type="ECO:0000256" key="5">
    <source>
        <dbReference type="ARBA" id="ARBA00023043"/>
    </source>
</evidence>
<keyword evidence="6 8" id="KW-0472">Membrane</keyword>
<organism evidence="10 11">
    <name type="scientific">Urochloa decumbens</name>
    <dbReference type="NCBI Taxonomy" id="240449"/>
    <lineage>
        <taxon>Eukaryota</taxon>
        <taxon>Viridiplantae</taxon>
        <taxon>Streptophyta</taxon>
        <taxon>Embryophyta</taxon>
        <taxon>Tracheophyta</taxon>
        <taxon>Spermatophyta</taxon>
        <taxon>Magnoliopsida</taxon>
        <taxon>Liliopsida</taxon>
        <taxon>Poales</taxon>
        <taxon>Poaceae</taxon>
        <taxon>PACMAD clade</taxon>
        <taxon>Panicoideae</taxon>
        <taxon>Panicodae</taxon>
        <taxon>Paniceae</taxon>
        <taxon>Melinidinae</taxon>
        <taxon>Urochloa</taxon>
    </lineage>
</organism>
<protein>
    <recommendedName>
        <fullName evidence="9">PGG domain-containing protein</fullName>
    </recommendedName>
</protein>
<evidence type="ECO:0000256" key="8">
    <source>
        <dbReference type="SAM" id="Phobius"/>
    </source>
</evidence>
<proteinExistence type="predicted"/>
<feature type="domain" description="PGG" evidence="9">
    <location>
        <begin position="813"/>
        <end position="918"/>
    </location>
</feature>
<dbReference type="Gene3D" id="1.25.40.20">
    <property type="entry name" value="Ankyrin repeat-containing domain"/>
    <property type="match status" value="3"/>
</dbReference>
<dbReference type="InterPro" id="IPR036770">
    <property type="entry name" value="Ankyrin_rpt-contain_sf"/>
</dbReference>
<evidence type="ECO:0000259" key="9">
    <source>
        <dbReference type="Pfam" id="PF13962"/>
    </source>
</evidence>
<feature type="transmembrane region" description="Helical" evidence="8">
    <location>
        <begin position="901"/>
        <end position="919"/>
    </location>
</feature>
<dbReference type="SUPFAM" id="SSF48403">
    <property type="entry name" value="Ankyrin repeat"/>
    <property type="match status" value="2"/>
</dbReference>
<feature type="transmembrane region" description="Helical" evidence="8">
    <location>
        <begin position="813"/>
        <end position="835"/>
    </location>
</feature>
<dbReference type="AlphaFoldDB" id="A0ABC9AP94"/>
<name>A0ABC9AP94_9POAL</name>
<evidence type="ECO:0000256" key="6">
    <source>
        <dbReference type="ARBA" id="ARBA00023136"/>
    </source>
</evidence>
<keyword evidence="2 8" id="KW-0812">Transmembrane</keyword>
<dbReference type="Pfam" id="PF12796">
    <property type="entry name" value="Ank_2"/>
    <property type="match status" value="5"/>
</dbReference>
<gene>
    <name evidence="10" type="ORF">URODEC1_LOCUS56280</name>
</gene>
<dbReference type="PROSITE" id="PS50297">
    <property type="entry name" value="ANK_REP_REGION"/>
    <property type="match status" value="2"/>
</dbReference>
<dbReference type="PANTHER" id="PTHR24186">
    <property type="entry name" value="PROTEIN PHOSPHATASE 1 REGULATORY SUBUNIT"/>
    <property type="match status" value="1"/>
</dbReference>
<keyword evidence="3" id="KW-0677">Repeat</keyword>
<feature type="repeat" description="ANK" evidence="7">
    <location>
        <begin position="224"/>
        <end position="247"/>
    </location>
</feature>
<dbReference type="PROSITE" id="PS50088">
    <property type="entry name" value="ANK_REPEAT"/>
    <property type="match status" value="3"/>
</dbReference>
<evidence type="ECO:0000256" key="1">
    <source>
        <dbReference type="ARBA" id="ARBA00004141"/>
    </source>
</evidence>
<keyword evidence="11" id="KW-1185">Reference proteome</keyword>
<feature type="transmembrane region" description="Helical" evidence="8">
    <location>
        <begin position="925"/>
        <end position="945"/>
    </location>
</feature>
<evidence type="ECO:0000256" key="4">
    <source>
        <dbReference type="ARBA" id="ARBA00022989"/>
    </source>
</evidence>
<dbReference type="EMBL" id="OZ075131">
    <property type="protein sequence ID" value="CAL4981736.1"/>
    <property type="molecule type" value="Genomic_DNA"/>
</dbReference>
<dbReference type="FunFam" id="1.25.40.20:FF:000486">
    <property type="entry name" value="Ankyrin repeat family protein"/>
    <property type="match status" value="1"/>
</dbReference>
<feature type="repeat" description="ANK" evidence="7">
    <location>
        <begin position="473"/>
        <end position="505"/>
    </location>
</feature>
<dbReference type="Proteomes" id="UP001497457">
    <property type="component" value="Chromosome 21rd"/>
</dbReference>
<dbReference type="InterPro" id="IPR026961">
    <property type="entry name" value="PGG_dom"/>
</dbReference>
<dbReference type="PANTHER" id="PTHR24186:SF54">
    <property type="entry name" value="PGG DOMAIN-CONTAINING PROTEIN"/>
    <property type="match status" value="1"/>
</dbReference>
<evidence type="ECO:0000256" key="2">
    <source>
        <dbReference type="ARBA" id="ARBA00022692"/>
    </source>
</evidence>
<dbReference type="Pfam" id="PF13962">
    <property type="entry name" value="PGG"/>
    <property type="match status" value="1"/>
</dbReference>
<keyword evidence="4 8" id="KW-1133">Transmembrane helix</keyword>
<evidence type="ECO:0000313" key="10">
    <source>
        <dbReference type="EMBL" id="CAL4981736.1"/>
    </source>
</evidence>
<accession>A0ABC9AP94</accession>
<feature type="transmembrane region" description="Helical" evidence="8">
    <location>
        <begin position="855"/>
        <end position="880"/>
    </location>
</feature>
<dbReference type="SMART" id="SM00248">
    <property type="entry name" value="ANK"/>
    <property type="match status" value="18"/>
</dbReference>